<keyword evidence="9" id="KW-0472">Membrane</keyword>
<dbReference type="Gene3D" id="3.90.550.50">
    <property type="match status" value="1"/>
</dbReference>
<reference evidence="11" key="1">
    <citation type="journal article" date="2010" name="Science">
        <title>Plasticity of animal genome architecture unmasked by rapid evolution of a pelagic tunicate.</title>
        <authorList>
            <person name="Denoeud F."/>
            <person name="Henriet S."/>
            <person name="Mungpakdee S."/>
            <person name="Aury J.M."/>
            <person name="Da Silva C."/>
            <person name="Brinkmann H."/>
            <person name="Mikhaleva J."/>
            <person name="Olsen L.C."/>
            <person name="Jubin C."/>
            <person name="Canestro C."/>
            <person name="Bouquet J.M."/>
            <person name="Danks G."/>
            <person name="Poulain J."/>
            <person name="Campsteijn C."/>
            <person name="Adamski M."/>
            <person name="Cross I."/>
            <person name="Yadetie F."/>
            <person name="Muffato M."/>
            <person name="Louis A."/>
            <person name="Butcher S."/>
            <person name="Tsagkogeorga G."/>
            <person name="Konrad A."/>
            <person name="Singh S."/>
            <person name="Jensen M.F."/>
            <person name="Cong E.H."/>
            <person name="Eikeseth-Otteraa H."/>
            <person name="Noel B."/>
            <person name="Anthouard V."/>
            <person name="Porcel B.M."/>
            <person name="Kachouri-Lafond R."/>
            <person name="Nishino A."/>
            <person name="Ugolini M."/>
            <person name="Chourrout P."/>
            <person name="Nishida H."/>
            <person name="Aasland R."/>
            <person name="Huzurbazar S."/>
            <person name="Westhof E."/>
            <person name="Delsuc F."/>
            <person name="Lehrach H."/>
            <person name="Reinhardt R."/>
            <person name="Weissenbach J."/>
            <person name="Roy S.W."/>
            <person name="Artiguenave F."/>
            <person name="Postlethwait J.H."/>
            <person name="Manak J.R."/>
            <person name="Thompson E.M."/>
            <person name="Jaillon O."/>
            <person name="Du Pasquier L."/>
            <person name="Boudinot P."/>
            <person name="Liberles D.A."/>
            <person name="Volff J.N."/>
            <person name="Philippe H."/>
            <person name="Lenhard B."/>
            <person name="Roest Crollius H."/>
            <person name="Wincker P."/>
            <person name="Chourrout D."/>
        </authorList>
    </citation>
    <scope>NUCLEOTIDE SEQUENCE [LARGE SCALE GENOMIC DNA]</scope>
</reference>
<keyword evidence="12" id="KW-1185">Reference proteome</keyword>
<dbReference type="GO" id="GO:0000139">
    <property type="term" value="C:Golgi membrane"/>
    <property type="evidence" value="ECO:0007669"/>
    <property type="project" value="UniProtKB-SubCell"/>
</dbReference>
<evidence type="ECO:0000256" key="9">
    <source>
        <dbReference type="ARBA" id="ARBA00023136"/>
    </source>
</evidence>
<comment type="subcellular location">
    <subcellularLocation>
        <location evidence="1 10">Golgi apparatus membrane</location>
        <topology evidence="1 10">Single-pass type II membrane protein</topology>
    </subcellularLocation>
</comment>
<keyword evidence="6" id="KW-0735">Signal-anchor</keyword>
<evidence type="ECO:0000256" key="5">
    <source>
        <dbReference type="ARBA" id="ARBA00022692"/>
    </source>
</evidence>
<protein>
    <recommendedName>
        <fullName evidence="10">Hexosyltransferase</fullName>
        <ecNumber evidence="10">2.4.1.-</ecNumber>
    </recommendedName>
</protein>
<dbReference type="EC" id="2.4.1.-" evidence="10"/>
<evidence type="ECO:0000256" key="4">
    <source>
        <dbReference type="ARBA" id="ARBA00022679"/>
    </source>
</evidence>
<proteinExistence type="inferred from homology"/>
<evidence type="ECO:0000313" key="11">
    <source>
        <dbReference type="EMBL" id="CBY11533.1"/>
    </source>
</evidence>
<accession>E4XNU5</accession>
<organism evidence="11">
    <name type="scientific">Oikopleura dioica</name>
    <name type="common">Tunicate</name>
    <dbReference type="NCBI Taxonomy" id="34765"/>
    <lineage>
        <taxon>Eukaryota</taxon>
        <taxon>Metazoa</taxon>
        <taxon>Chordata</taxon>
        <taxon>Tunicata</taxon>
        <taxon>Appendicularia</taxon>
        <taxon>Copelata</taxon>
        <taxon>Oikopleuridae</taxon>
        <taxon>Oikopleura</taxon>
    </lineage>
</organism>
<name>E4XNU5_OIKDI</name>
<dbReference type="PANTHER" id="PTHR11214:SF314">
    <property type="entry name" value="HEXOSYLTRANSFERASE"/>
    <property type="match status" value="1"/>
</dbReference>
<keyword evidence="7" id="KW-1133">Transmembrane helix</keyword>
<dbReference type="OrthoDB" id="5512589at2759"/>
<dbReference type="InParanoid" id="E4XNU5"/>
<evidence type="ECO:0000256" key="3">
    <source>
        <dbReference type="ARBA" id="ARBA00022676"/>
    </source>
</evidence>
<evidence type="ECO:0000256" key="10">
    <source>
        <dbReference type="RuleBase" id="RU363063"/>
    </source>
</evidence>
<dbReference type="EMBL" id="FN653086">
    <property type="protein sequence ID" value="CBY11533.1"/>
    <property type="molecule type" value="Genomic_DNA"/>
</dbReference>
<dbReference type="Proteomes" id="UP000001307">
    <property type="component" value="Unassembled WGS sequence"/>
</dbReference>
<keyword evidence="3 10" id="KW-0328">Glycosyltransferase</keyword>
<evidence type="ECO:0000256" key="8">
    <source>
        <dbReference type="ARBA" id="ARBA00023034"/>
    </source>
</evidence>
<dbReference type="InterPro" id="IPR002659">
    <property type="entry name" value="Glyco_trans_31"/>
</dbReference>
<dbReference type="GO" id="GO:0006493">
    <property type="term" value="P:protein O-linked glycosylation"/>
    <property type="evidence" value="ECO:0007669"/>
    <property type="project" value="TreeGrafter"/>
</dbReference>
<keyword evidence="4" id="KW-0808">Transferase</keyword>
<keyword evidence="5" id="KW-0812">Transmembrane</keyword>
<dbReference type="GO" id="GO:0016758">
    <property type="term" value="F:hexosyltransferase activity"/>
    <property type="evidence" value="ECO:0007669"/>
    <property type="project" value="InterPro"/>
</dbReference>
<dbReference type="AlphaFoldDB" id="E4XNU5"/>
<sequence length="159" mass="18494">MEKKNVNFGYFFLLGKSETAFENENDFIIGDFMDTYDNLILKTKTSYEYFERFCKEAKYYVLIDDDVSFNPAKIMTKLEEQASQNIIFGKRWNHAKAHANAWLKEKGISISQEQWEKHDWPDYIAGPCAFMTAESARDMARTASITKKAMTIPIEGTRI</sequence>
<gene>
    <name evidence="11" type="ORF">GSOID_T00016699001</name>
</gene>
<dbReference type="PANTHER" id="PTHR11214">
    <property type="entry name" value="BETA-1,3-N-ACETYLGLUCOSAMINYLTRANSFERASE"/>
    <property type="match status" value="1"/>
</dbReference>
<keyword evidence="8 10" id="KW-0333">Golgi apparatus</keyword>
<dbReference type="Pfam" id="PF01762">
    <property type="entry name" value="Galactosyl_T"/>
    <property type="match status" value="1"/>
</dbReference>
<evidence type="ECO:0000256" key="7">
    <source>
        <dbReference type="ARBA" id="ARBA00022989"/>
    </source>
</evidence>
<evidence type="ECO:0000256" key="2">
    <source>
        <dbReference type="ARBA" id="ARBA00008661"/>
    </source>
</evidence>
<evidence type="ECO:0000313" key="12">
    <source>
        <dbReference type="Proteomes" id="UP000001307"/>
    </source>
</evidence>
<comment type="similarity">
    <text evidence="2 10">Belongs to the glycosyltransferase 31 family.</text>
</comment>
<evidence type="ECO:0000256" key="1">
    <source>
        <dbReference type="ARBA" id="ARBA00004323"/>
    </source>
</evidence>
<evidence type="ECO:0000256" key="6">
    <source>
        <dbReference type="ARBA" id="ARBA00022968"/>
    </source>
</evidence>